<evidence type="ECO:0000313" key="2">
    <source>
        <dbReference type="EMBL" id="CAB3991386.1"/>
    </source>
</evidence>
<feature type="region of interest" description="Disordered" evidence="1">
    <location>
        <begin position="22"/>
        <end position="152"/>
    </location>
</feature>
<comment type="caution">
    <text evidence="2">The sequence shown here is derived from an EMBL/GenBank/DDBJ whole genome shotgun (WGS) entry which is preliminary data.</text>
</comment>
<accession>A0A7D9DR33</accession>
<name>A0A7D9DR33_PARCT</name>
<gene>
    <name evidence="2" type="ORF">PACLA_8A031579</name>
</gene>
<protein>
    <submittedName>
        <fullName evidence="2">Uncharacterized protein</fullName>
    </submittedName>
</protein>
<feature type="compositionally biased region" description="Basic residues" evidence="1">
    <location>
        <begin position="51"/>
        <end position="62"/>
    </location>
</feature>
<feature type="compositionally biased region" description="Basic and acidic residues" evidence="1">
    <location>
        <begin position="76"/>
        <end position="88"/>
    </location>
</feature>
<reference evidence="2" key="1">
    <citation type="submission" date="2020-04" db="EMBL/GenBank/DDBJ databases">
        <authorList>
            <person name="Alioto T."/>
            <person name="Alioto T."/>
            <person name="Gomez Garrido J."/>
        </authorList>
    </citation>
    <scope>NUCLEOTIDE SEQUENCE</scope>
    <source>
        <strain evidence="2">A484AB</strain>
    </source>
</reference>
<proteinExistence type="predicted"/>
<feature type="compositionally biased region" description="Pro residues" evidence="1">
    <location>
        <begin position="103"/>
        <end position="125"/>
    </location>
</feature>
<dbReference type="AlphaFoldDB" id="A0A7D9DR33"/>
<dbReference type="Proteomes" id="UP001152795">
    <property type="component" value="Unassembled WGS sequence"/>
</dbReference>
<evidence type="ECO:0000313" key="3">
    <source>
        <dbReference type="Proteomes" id="UP001152795"/>
    </source>
</evidence>
<evidence type="ECO:0000256" key="1">
    <source>
        <dbReference type="SAM" id="MobiDB-lite"/>
    </source>
</evidence>
<dbReference type="EMBL" id="CACRXK020001840">
    <property type="protein sequence ID" value="CAB3991386.1"/>
    <property type="molecule type" value="Genomic_DNA"/>
</dbReference>
<feature type="non-terminal residue" evidence="2">
    <location>
        <position position="1"/>
    </location>
</feature>
<feature type="compositionally biased region" description="Low complexity" evidence="1">
    <location>
        <begin position="134"/>
        <end position="152"/>
    </location>
</feature>
<keyword evidence="3" id="KW-1185">Reference proteome</keyword>
<sequence>MGNILKHMTSFGINNECLTRAVEEKSHSPVIGSKRKRAMPKVGSGKGSPLKPRKVHVSRRQQRVREKRGFNLSGFGRERRVARQKDEPSTSTAGDKPLNASTSPPPETPPPGTPPPSAQETPPPTGQEAPASPPVQQTSSPTPLSPAAPVAAAADAQIPFKDDGPLSLQIRDDSWGRGGVQRFQLLAAMSQDGETSSLGSDASDNQASDDELGLFEREIEHWHRVDSRLEYAIRDMWYEISKNTTPDQSDSEFLETLVTVHNMSNAVANSMAHLKGYLVQQCHQRDTSGKELEITRDEISSGLRAAEYSEYIALIKQCARGDCQECTEVSEFDDAYN</sequence>
<organism evidence="2 3">
    <name type="scientific">Paramuricea clavata</name>
    <name type="common">Red gorgonian</name>
    <name type="synonym">Violescent sea-whip</name>
    <dbReference type="NCBI Taxonomy" id="317549"/>
    <lineage>
        <taxon>Eukaryota</taxon>
        <taxon>Metazoa</taxon>
        <taxon>Cnidaria</taxon>
        <taxon>Anthozoa</taxon>
        <taxon>Octocorallia</taxon>
        <taxon>Malacalcyonacea</taxon>
        <taxon>Plexauridae</taxon>
        <taxon>Paramuricea</taxon>
    </lineage>
</organism>